<dbReference type="GO" id="GO:0004497">
    <property type="term" value="F:monooxygenase activity"/>
    <property type="evidence" value="ECO:0007669"/>
    <property type="project" value="UniProtKB-KW"/>
</dbReference>
<dbReference type="PROSITE" id="PS51725">
    <property type="entry name" value="ABM"/>
    <property type="match status" value="1"/>
</dbReference>
<proteinExistence type="predicted"/>
<dbReference type="Gene3D" id="3.30.70.100">
    <property type="match status" value="1"/>
</dbReference>
<sequence>MWALVVRFDLRDENAATGFDGLVAELVPRIAEHEPGTLVYAVHSVEGEPLSRVFYELYASREAFDDHERQEHTKAFLAAREQYVADLRVEFLTSPTGKGLQP</sequence>
<dbReference type="STRING" id="504798.SAMN05421871_101268"/>
<dbReference type="Proteomes" id="UP000199651">
    <property type="component" value="Unassembled WGS sequence"/>
</dbReference>
<keyword evidence="2" id="KW-0560">Oxidoreductase</keyword>
<reference evidence="3" key="1">
    <citation type="submission" date="2016-10" db="EMBL/GenBank/DDBJ databases">
        <authorList>
            <person name="Varghese N."/>
            <person name="Submissions S."/>
        </authorList>
    </citation>
    <scope>NUCLEOTIDE SEQUENCE [LARGE SCALE GENOMIC DNA]</scope>
    <source>
        <strain evidence="3">IBRC-M 10655</strain>
    </source>
</reference>
<dbReference type="AlphaFoldDB" id="A0A1H0HA68"/>
<feature type="domain" description="ABM" evidence="1">
    <location>
        <begin position="2"/>
        <end position="96"/>
    </location>
</feature>
<keyword evidence="3" id="KW-1185">Reference proteome</keyword>
<dbReference type="EMBL" id="FNJB01000002">
    <property type="protein sequence ID" value="SDO16096.1"/>
    <property type="molecule type" value="Genomic_DNA"/>
</dbReference>
<dbReference type="OrthoDB" id="3695636at2"/>
<name>A0A1H0HA68_9PSEU</name>
<dbReference type="InterPro" id="IPR011008">
    <property type="entry name" value="Dimeric_a/b-barrel"/>
</dbReference>
<dbReference type="RefSeq" id="WP_091371328.1">
    <property type="nucleotide sequence ID" value="NZ_FNDV01000001.1"/>
</dbReference>
<evidence type="ECO:0000313" key="2">
    <source>
        <dbReference type="EMBL" id="SDO16096.1"/>
    </source>
</evidence>
<evidence type="ECO:0000259" key="1">
    <source>
        <dbReference type="PROSITE" id="PS51725"/>
    </source>
</evidence>
<keyword evidence="2" id="KW-0503">Monooxygenase</keyword>
<dbReference type="InterPro" id="IPR007138">
    <property type="entry name" value="ABM_dom"/>
</dbReference>
<dbReference type="SUPFAM" id="SSF54909">
    <property type="entry name" value="Dimeric alpha+beta barrel"/>
    <property type="match status" value="1"/>
</dbReference>
<gene>
    <name evidence="2" type="ORF">SAMN05192558_10235</name>
</gene>
<organism evidence="2 3">
    <name type="scientific">Actinokineospora alba</name>
    <dbReference type="NCBI Taxonomy" id="504798"/>
    <lineage>
        <taxon>Bacteria</taxon>
        <taxon>Bacillati</taxon>
        <taxon>Actinomycetota</taxon>
        <taxon>Actinomycetes</taxon>
        <taxon>Pseudonocardiales</taxon>
        <taxon>Pseudonocardiaceae</taxon>
        <taxon>Actinokineospora</taxon>
    </lineage>
</organism>
<protein>
    <submittedName>
        <fullName evidence="2">Quinol monooxygenase YgiN</fullName>
    </submittedName>
</protein>
<evidence type="ECO:0000313" key="3">
    <source>
        <dbReference type="Proteomes" id="UP000199651"/>
    </source>
</evidence>
<accession>A0A1H0HA68</accession>
<dbReference type="Pfam" id="PF03992">
    <property type="entry name" value="ABM"/>
    <property type="match status" value="1"/>
</dbReference>